<evidence type="ECO:0000259" key="1">
    <source>
        <dbReference type="PROSITE" id="PS51725"/>
    </source>
</evidence>
<keyword evidence="2" id="KW-0560">Oxidoreductase</keyword>
<evidence type="ECO:0000313" key="3">
    <source>
        <dbReference type="Proteomes" id="UP000288102"/>
    </source>
</evidence>
<feature type="domain" description="ABM" evidence="1">
    <location>
        <begin position="11"/>
        <end position="102"/>
    </location>
</feature>
<dbReference type="InterPro" id="IPR007138">
    <property type="entry name" value="ABM_dom"/>
</dbReference>
<gene>
    <name evidence="2" type="ORF">D0817_23945</name>
</gene>
<dbReference type="Proteomes" id="UP000288102">
    <property type="component" value="Unassembled WGS sequence"/>
</dbReference>
<keyword evidence="3" id="KW-1185">Reference proteome</keyword>
<dbReference type="GO" id="GO:0004497">
    <property type="term" value="F:monooxygenase activity"/>
    <property type="evidence" value="ECO:0007669"/>
    <property type="project" value="UniProtKB-KW"/>
</dbReference>
<comment type="caution">
    <text evidence="2">The sequence shown here is derived from an EMBL/GenBank/DDBJ whole genome shotgun (WGS) entry which is preliminary data.</text>
</comment>
<sequence>MITISKEQNALTLVSLFTVAPEKQDELINLLVSCTDEFIASCPGFISATYHKSLDGNNVALYAQYENMEAFQGVINSEGGKRMITEGSKIALSSQRFLCTVFDTREANSK</sequence>
<reference evidence="3" key="1">
    <citation type="journal article" date="2019" name="Syst. Appl. Microbiol.">
        <title>Flavobacterium circumlabens sp. nov. and Flavobacterium cupreum sp. nov., two psychrotrophic species isolated from Antarctic environmental samples.</title>
        <authorList>
            <person name="Kralova S."/>
            <person name="Busse H.-J."/>
            <person name="Svec P."/>
            <person name="Maslanova I."/>
            <person name="Stankova E."/>
            <person name="Bartak M."/>
            <person name="Sedlacek I."/>
        </authorList>
    </citation>
    <scope>NUCLEOTIDE SEQUENCE [LARGE SCALE GENOMIC DNA]</scope>
    <source>
        <strain evidence="3">CCM 8825</strain>
    </source>
</reference>
<accession>A0A434A0M9</accession>
<name>A0A434A0M9_9FLAO</name>
<dbReference type="Gene3D" id="3.30.70.100">
    <property type="match status" value="1"/>
</dbReference>
<dbReference type="SUPFAM" id="SSF54909">
    <property type="entry name" value="Dimeric alpha+beta barrel"/>
    <property type="match status" value="1"/>
</dbReference>
<dbReference type="AlphaFoldDB" id="A0A434A0M9"/>
<proteinExistence type="predicted"/>
<keyword evidence="2" id="KW-0503">Monooxygenase</keyword>
<evidence type="ECO:0000313" key="2">
    <source>
        <dbReference type="EMBL" id="RUT67923.1"/>
    </source>
</evidence>
<dbReference type="EMBL" id="QWDM01000024">
    <property type="protein sequence ID" value="RUT67923.1"/>
    <property type="molecule type" value="Genomic_DNA"/>
</dbReference>
<dbReference type="RefSeq" id="WP_127340806.1">
    <property type="nucleotide sequence ID" value="NZ_QWDM01000024.1"/>
</dbReference>
<protein>
    <submittedName>
        <fullName evidence="2">Antibiotic biosynthesis monooxygenase</fullName>
    </submittedName>
</protein>
<dbReference type="Pfam" id="PF03992">
    <property type="entry name" value="ABM"/>
    <property type="match status" value="1"/>
</dbReference>
<dbReference type="InterPro" id="IPR011008">
    <property type="entry name" value="Dimeric_a/b-barrel"/>
</dbReference>
<dbReference type="PROSITE" id="PS51725">
    <property type="entry name" value="ABM"/>
    <property type="match status" value="1"/>
</dbReference>
<dbReference type="OrthoDB" id="1494517at2"/>
<organism evidence="2 3">
    <name type="scientific">Flavobacterium cupreum</name>
    <dbReference type="NCBI Taxonomy" id="2133766"/>
    <lineage>
        <taxon>Bacteria</taxon>
        <taxon>Pseudomonadati</taxon>
        <taxon>Bacteroidota</taxon>
        <taxon>Flavobacteriia</taxon>
        <taxon>Flavobacteriales</taxon>
        <taxon>Flavobacteriaceae</taxon>
        <taxon>Flavobacterium</taxon>
    </lineage>
</organism>